<dbReference type="PANTHER" id="PTHR34677">
    <property type="match status" value="1"/>
</dbReference>
<dbReference type="GO" id="GO:0005509">
    <property type="term" value="F:calcium ion binding"/>
    <property type="evidence" value="ECO:0007669"/>
    <property type="project" value="InterPro"/>
</dbReference>
<dbReference type="InterPro" id="IPR044016">
    <property type="entry name" value="Big_13"/>
</dbReference>
<sequence length="1108" mass="117265">MGNWSLSLGTPLAEGSYNASIRAQAPNGETSGAAFVSFRVDVTPPRVSITETPRAYTSATSVSVRFNASEAGVVECILDGVSIGKPCYSPVRTPDLAEGAYVLVFVATDRAGNVDPSPTRVQWVVDRTQPTIEFLEGPSASSKAENVSFLVKASEEVDFYECSVDEGTWAFCSEEPKVFGLIEGTHSLAVRATDKAGNISPTIHYPWEADFTAPATPVLLQPVASALLNDPTPGITGTAEPGATVKAYFKGIEACAAPVDLSGSWSCRTAQPLTTGAYDLTLTVEDPAGNINAQFVPISLDIDVDVPDTAITEGPEAFTRSASQKFAFSSTERDVTFECSMDDASFAPCDNALPEGMVTAELGRHILRVRARDRAGNVDDTPAAQEWVYSIYEGSGSGLLNCSASGTSSLLPLVSLVVALAFRRPWSWQRKAVGGKGLLVALGVGLVGSAHAQGFDLQQYKSAPGQKDVLGVYNPEITAEKTVVHAGLSLNYANKPLVLRTVSDEEVVQNIAAGQLTADVLASISFLDHFEVGLALPVTSQWGPEPGRLGAVVPENAPGTGLGDLRLVPKVAWPLGSKFRVGAIAAVSLPTGQDEKFLGAGGVGIQPMVLAQWAARENLKVIANAGGRFQPEKQVELLDLKAGNAFTYALGTQWSFANKTFAQVSLDGAVALSGEQSRANSLGLLGAVGYLLTDTMAVRLGGGTGFTRGYGSPKGRFFVSIDWSQPVPGHFKECRPEGDDDGDRVLNSGDQCPYAPGSLGNGCPPDASTERVSALVQRFKNDRDRDGLVDDADVCPNEPGVEERRGCAVPSPSAGKASEFLVVKFSSPVDGRELAVPPGMETVVTQAQQRLKDGQLGEVRVKLPPSPADKKERELMERWTERVRGHLEEKLSLPKGSEMLKVEFAGKPARRSGGKLLFDADFTLVPAPPVQAVLKCGGQVAARLMWSYGGVTTGTEGKQDKLSNEDTVCVGGFVKTGAESGAVLVLADGDVLRLAPESQVTLGKEDVQVEGTAERQGRSAALAAPEIPCKSDSISWGRVQGVGRYLVQVSPGADFNEGVRFAVTDRREVSLESLNLPTGGTWFWRVFAVDTQGDKKGFTGKPSKVHAL</sequence>
<dbReference type="PANTHER" id="PTHR34677:SF3">
    <property type="entry name" value="BACTERIAL IG-LIKE DOMAIN-CONTAINING PROTEIN"/>
    <property type="match status" value="1"/>
</dbReference>
<dbReference type="Proteomes" id="UP000182719">
    <property type="component" value="Unassembled WGS sequence"/>
</dbReference>
<dbReference type="Pfam" id="PF19077">
    <property type="entry name" value="Big_13"/>
    <property type="match status" value="1"/>
</dbReference>
<evidence type="ECO:0000313" key="4">
    <source>
        <dbReference type="Proteomes" id="UP000182719"/>
    </source>
</evidence>
<name>A0A1H7NY82_STIAU</name>
<reference evidence="4" key="1">
    <citation type="submission" date="2016-10" db="EMBL/GenBank/DDBJ databases">
        <authorList>
            <person name="Varghese N."/>
            <person name="Submissions S."/>
        </authorList>
    </citation>
    <scope>NUCLEOTIDE SEQUENCE [LARGE SCALE GENOMIC DNA]</scope>
    <source>
        <strain evidence="4">DSM 17044</strain>
    </source>
</reference>
<dbReference type="InterPro" id="IPR013783">
    <property type="entry name" value="Ig-like_fold"/>
</dbReference>
<accession>A0A1H7NY82</accession>
<organism evidence="3 4">
    <name type="scientific">Stigmatella aurantiaca</name>
    <dbReference type="NCBI Taxonomy" id="41"/>
    <lineage>
        <taxon>Bacteria</taxon>
        <taxon>Pseudomonadati</taxon>
        <taxon>Myxococcota</taxon>
        <taxon>Myxococcia</taxon>
        <taxon>Myxococcales</taxon>
        <taxon>Cystobacterineae</taxon>
        <taxon>Archangiaceae</taxon>
        <taxon>Stigmatella</taxon>
    </lineage>
</organism>
<evidence type="ECO:0000313" key="3">
    <source>
        <dbReference type="EMBL" id="SEL27968.1"/>
    </source>
</evidence>
<dbReference type="InterPro" id="IPR025737">
    <property type="entry name" value="FApF"/>
</dbReference>
<dbReference type="Gene3D" id="2.60.40.10">
    <property type="entry name" value="Immunoglobulins"/>
    <property type="match status" value="3"/>
</dbReference>
<proteinExistence type="predicted"/>
<evidence type="ECO:0000259" key="2">
    <source>
        <dbReference type="Pfam" id="PF19077"/>
    </source>
</evidence>
<dbReference type="EMBL" id="FOAP01000005">
    <property type="protein sequence ID" value="SEL27968.1"/>
    <property type="molecule type" value="Genomic_DNA"/>
</dbReference>
<protein>
    <submittedName>
        <fullName evidence="3">Myxococcales GC_trans_RRR domain-containing protein</fullName>
    </submittedName>
</protein>
<dbReference type="Pfam" id="PF13557">
    <property type="entry name" value="Phenol_MetA_deg"/>
    <property type="match status" value="1"/>
</dbReference>
<feature type="region of interest" description="Disordered" evidence="1">
    <location>
        <begin position="787"/>
        <end position="810"/>
    </location>
</feature>
<feature type="domain" description="Bacterial Ig-like" evidence="2">
    <location>
        <begin position="227"/>
        <end position="303"/>
    </location>
</feature>
<evidence type="ECO:0000256" key="1">
    <source>
        <dbReference type="SAM" id="MobiDB-lite"/>
    </source>
</evidence>
<keyword evidence="4" id="KW-1185">Reference proteome</keyword>
<dbReference type="SUPFAM" id="SSF103647">
    <property type="entry name" value="TSP type-3 repeat"/>
    <property type="match status" value="1"/>
</dbReference>
<dbReference type="NCBIfam" id="NF033510">
    <property type="entry name" value="Ca_tandemer"/>
    <property type="match status" value="1"/>
</dbReference>
<gene>
    <name evidence="3" type="ORF">SAMN05444354_10597</name>
</gene>
<dbReference type="Gene3D" id="3.30.420.430">
    <property type="match status" value="1"/>
</dbReference>
<dbReference type="AlphaFoldDB" id="A0A1H7NY82"/>
<dbReference type="InterPro" id="IPR028974">
    <property type="entry name" value="TSP_type-3_rpt"/>
</dbReference>